<evidence type="ECO:0000259" key="3">
    <source>
        <dbReference type="PROSITE" id="PS51459"/>
    </source>
</evidence>
<evidence type="ECO:0000313" key="4">
    <source>
        <dbReference type="EMBL" id="MBN8205103.1"/>
    </source>
</evidence>
<organism evidence="4 5">
    <name type="scientific">Microbacterium esteraromaticum</name>
    <dbReference type="NCBI Taxonomy" id="57043"/>
    <lineage>
        <taxon>Bacteria</taxon>
        <taxon>Bacillati</taxon>
        <taxon>Actinomycetota</taxon>
        <taxon>Actinomycetes</taxon>
        <taxon>Micrococcales</taxon>
        <taxon>Microbacteriaceae</taxon>
        <taxon>Microbacterium</taxon>
    </lineage>
</organism>
<dbReference type="InterPro" id="IPR036390">
    <property type="entry name" value="WH_DNA-bd_sf"/>
</dbReference>
<dbReference type="PANTHER" id="PTHR13504:SF38">
    <property type="entry name" value="FIDO DOMAIN-CONTAINING PROTEIN"/>
    <property type="match status" value="1"/>
</dbReference>
<reference evidence="4" key="1">
    <citation type="submission" date="2020-12" db="EMBL/GenBank/DDBJ databases">
        <title>PHA producing bacteria isolated from mangrove.</title>
        <authorList>
            <person name="Zheng W."/>
            <person name="Yu S."/>
            <person name="Huang Y."/>
        </authorList>
    </citation>
    <scope>NUCLEOTIDE SEQUENCE</scope>
    <source>
        <strain evidence="4">GN8-5</strain>
    </source>
</reference>
<dbReference type="InterPro" id="IPR036388">
    <property type="entry name" value="WH-like_DNA-bd_sf"/>
</dbReference>
<name>A0A939IUX8_9MICO</name>
<dbReference type="InterPro" id="IPR036597">
    <property type="entry name" value="Fido-like_dom_sf"/>
</dbReference>
<dbReference type="PANTHER" id="PTHR13504">
    <property type="entry name" value="FIDO DOMAIN-CONTAINING PROTEIN DDB_G0283145"/>
    <property type="match status" value="1"/>
</dbReference>
<dbReference type="AlphaFoldDB" id="A0A939IUX8"/>
<evidence type="ECO:0000313" key="5">
    <source>
        <dbReference type="Proteomes" id="UP000664385"/>
    </source>
</evidence>
<feature type="binding site" evidence="2">
    <location>
        <begin position="233"/>
        <end position="240"/>
    </location>
    <ligand>
        <name>ATP</name>
        <dbReference type="ChEBI" id="CHEBI:30616"/>
    </ligand>
</feature>
<evidence type="ECO:0000256" key="2">
    <source>
        <dbReference type="PIRSR" id="PIRSR640198-2"/>
    </source>
</evidence>
<feature type="domain" description="Fido" evidence="3">
    <location>
        <begin position="143"/>
        <end position="292"/>
    </location>
</feature>
<gene>
    <name evidence="4" type="ORF">JF543_03905</name>
</gene>
<keyword evidence="2" id="KW-0067">ATP-binding</keyword>
<dbReference type="EMBL" id="JAEMWU010000001">
    <property type="protein sequence ID" value="MBN8205103.1"/>
    <property type="molecule type" value="Genomic_DNA"/>
</dbReference>
<dbReference type="SUPFAM" id="SSF140931">
    <property type="entry name" value="Fic-like"/>
    <property type="match status" value="1"/>
</dbReference>
<dbReference type="Gene3D" id="1.10.10.10">
    <property type="entry name" value="Winged helix-like DNA-binding domain superfamily/Winged helix DNA-binding domain"/>
    <property type="match status" value="1"/>
</dbReference>
<keyword evidence="2" id="KW-0547">Nucleotide-binding</keyword>
<accession>A0A939IUX8</accession>
<dbReference type="Gene3D" id="1.10.3290.10">
    <property type="entry name" value="Fido-like domain"/>
    <property type="match status" value="1"/>
</dbReference>
<protein>
    <submittedName>
        <fullName evidence="4">Fic family protein</fullName>
    </submittedName>
</protein>
<proteinExistence type="predicted"/>
<comment type="caution">
    <text evidence="4">The sequence shown here is derived from an EMBL/GenBank/DDBJ whole genome shotgun (WGS) entry which is preliminary data.</text>
</comment>
<dbReference type="InterPro" id="IPR040198">
    <property type="entry name" value="Fido_containing"/>
</dbReference>
<dbReference type="GO" id="GO:0005524">
    <property type="term" value="F:ATP binding"/>
    <property type="evidence" value="ECO:0007669"/>
    <property type="project" value="UniProtKB-KW"/>
</dbReference>
<dbReference type="SUPFAM" id="SSF46785">
    <property type="entry name" value="Winged helix' DNA-binding domain"/>
    <property type="match status" value="1"/>
</dbReference>
<sequence length="409" mass="44395">MHASQFTGHQWPPHEVEVLPWRQQVRGGTRADRMLTVVQATIPPMIEHAEYLPPMPVIVASEHALLAVAQADTDAEGHSAAMSRFMMRTESVASSKIERITADAVDYAKALAGNRSNISASSMVAASTALHELVTVTGDRGRFELDDVLAAHHALMKDDPQEASYAGRLRDMQNWIGGSDYSPRDALHVPPASERVPALMDDLLAYLNRDDVPVLTQAAIGHAQFESIHAFTDGNGRIGRALVSAVFRRRGVTRNAVVPLASGLLAERDSYFAALGAYRLGNPAPLVELFARSARAAATCSRVSIARIKALPGEWMAEVQPRTGSAAAALIPAFYDHPVMTVSEIEQYSGASTQATYTAIDRLEDAGFIREITGRKRDRVWVASELLAELDDLDRRIQAAMVKGLPTQG</sequence>
<feature type="active site" evidence="1">
    <location>
        <position position="229"/>
    </location>
</feature>
<dbReference type="InterPro" id="IPR003812">
    <property type="entry name" value="Fido"/>
</dbReference>
<dbReference type="PROSITE" id="PS51459">
    <property type="entry name" value="FIDO"/>
    <property type="match status" value="1"/>
</dbReference>
<dbReference type="Pfam" id="PF02661">
    <property type="entry name" value="Fic"/>
    <property type="match status" value="1"/>
</dbReference>
<dbReference type="Proteomes" id="UP000664385">
    <property type="component" value="Unassembled WGS sequence"/>
</dbReference>
<evidence type="ECO:0000256" key="1">
    <source>
        <dbReference type="PIRSR" id="PIRSR640198-1"/>
    </source>
</evidence>
<dbReference type="RefSeq" id="WP_206822792.1">
    <property type="nucleotide sequence ID" value="NZ_JAEMWU010000001.1"/>
</dbReference>